<evidence type="ECO:0000313" key="2">
    <source>
        <dbReference type="EMBL" id="SOH93908.1"/>
    </source>
</evidence>
<feature type="transmembrane region" description="Helical" evidence="1">
    <location>
        <begin position="132"/>
        <end position="154"/>
    </location>
</feature>
<keyword evidence="1" id="KW-1133">Transmembrane helix</keyword>
<gene>
    <name evidence="2" type="ORF">SAMN06273572_102587</name>
</gene>
<evidence type="ECO:0000313" key="3">
    <source>
        <dbReference type="Proteomes" id="UP000220034"/>
    </source>
</evidence>
<feature type="transmembrane region" description="Helical" evidence="1">
    <location>
        <begin position="90"/>
        <end position="111"/>
    </location>
</feature>
<organism evidence="2 3">
    <name type="scientific">Pontivivens marinum</name>
    <dbReference type="NCBI Taxonomy" id="1690039"/>
    <lineage>
        <taxon>Bacteria</taxon>
        <taxon>Pseudomonadati</taxon>
        <taxon>Pseudomonadota</taxon>
        <taxon>Alphaproteobacteria</taxon>
        <taxon>Rhodobacterales</taxon>
        <taxon>Paracoccaceae</taxon>
        <taxon>Pontivivens</taxon>
    </lineage>
</organism>
<sequence length="200" mass="22118">MSDALTGTIQPMIKSKEGRHTLADRATIWGLVSMTVIIIVLFVIFVVATGLLHHQISARLGPNPYDQNYLQTAANYREERIKLLVTYRTFMVALGLTVGLAICSIGALIAMRHVLSRRKSPLHLTSTRRLSFAIAANSPGIIFMLAGVTTIFVVQCLTPPIADPQIAPTTEHRLCSDDPQSTNLVCRTLMEFRIPQEHPE</sequence>
<accession>A0A2C9CRS0</accession>
<feature type="transmembrane region" description="Helical" evidence="1">
    <location>
        <begin position="26"/>
        <end position="52"/>
    </location>
</feature>
<dbReference type="RefSeq" id="WP_097929450.1">
    <property type="nucleotide sequence ID" value="NZ_OCTN01000002.1"/>
</dbReference>
<keyword evidence="1" id="KW-0812">Transmembrane</keyword>
<keyword evidence="3" id="KW-1185">Reference proteome</keyword>
<dbReference type="AlphaFoldDB" id="A0A2C9CRS0"/>
<evidence type="ECO:0000256" key="1">
    <source>
        <dbReference type="SAM" id="Phobius"/>
    </source>
</evidence>
<reference evidence="3" key="1">
    <citation type="submission" date="2017-09" db="EMBL/GenBank/DDBJ databases">
        <authorList>
            <person name="Varghese N."/>
            <person name="Submissions S."/>
        </authorList>
    </citation>
    <scope>NUCLEOTIDE SEQUENCE [LARGE SCALE GENOMIC DNA]</scope>
    <source>
        <strain evidence="3">C7</strain>
    </source>
</reference>
<dbReference type="OrthoDB" id="9980345at2"/>
<name>A0A2C9CRS0_9RHOB</name>
<protein>
    <submittedName>
        <fullName evidence="2">Uncharacterized protein</fullName>
    </submittedName>
</protein>
<keyword evidence="1" id="KW-0472">Membrane</keyword>
<proteinExistence type="predicted"/>
<dbReference type="Proteomes" id="UP000220034">
    <property type="component" value="Unassembled WGS sequence"/>
</dbReference>
<dbReference type="EMBL" id="OCTN01000002">
    <property type="protein sequence ID" value="SOH93908.1"/>
    <property type="molecule type" value="Genomic_DNA"/>
</dbReference>